<feature type="compositionally biased region" description="Polar residues" evidence="2">
    <location>
        <begin position="167"/>
        <end position="201"/>
    </location>
</feature>
<dbReference type="PANTHER" id="PTHR31016">
    <property type="entry name" value="OS04G0228100 PROTEIN"/>
    <property type="match status" value="1"/>
</dbReference>
<feature type="coiled-coil region" evidence="1">
    <location>
        <begin position="215"/>
        <end position="287"/>
    </location>
</feature>
<feature type="region of interest" description="Disordered" evidence="2">
    <location>
        <begin position="308"/>
        <end position="388"/>
    </location>
</feature>
<comment type="caution">
    <text evidence="3">The sequence shown here is derived from an EMBL/GenBank/DDBJ whole genome shotgun (WGS) entry which is preliminary data.</text>
</comment>
<dbReference type="EMBL" id="BQKI01000013">
    <property type="protein sequence ID" value="GJN07143.1"/>
    <property type="molecule type" value="Genomic_DNA"/>
</dbReference>
<dbReference type="Proteomes" id="UP001054889">
    <property type="component" value="Unassembled WGS sequence"/>
</dbReference>
<protein>
    <submittedName>
        <fullName evidence="3">Uncharacterized protein</fullName>
    </submittedName>
</protein>
<reference evidence="3" key="1">
    <citation type="journal article" date="2018" name="DNA Res.">
        <title>Multiple hybrid de novo genome assembly of finger millet, an orphan allotetraploid crop.</title>
        <authorList>
            <person name="Hatakeyama M."/>
            <person name="Aluri S."/>
            <person name="Balachadran M.T."/>
            <person name="Sivarajan S.R."/>
            <person name="Patrignani A."/>
            <person name="Gruter S."/>
            <person name="Poveda L."/>
            <person name="Shimizu-Inatsugi R."/>
            <person name="Baeten J."/>
            <person name="Francoijs K.J."/>
            <person name="Nataraja K.N."/>
            <person name="Reddy Y.A.N."/>
            <person name="Phadnis S."/>
            <person name="Ravikumar R.L."/>
            <person name="Schlapbach R."/>
            <person name="Sreeman S.M."/>
            <person name="Shimizu K.K."/>
        </authorList>
    </citation>
    <scope>NUCLEOTIDE SEQUENCE</scope>
</reference>
<feature type="region of interest" description="Disordered" evidence="2">
    <location>
        <begin position="86"/>
        <end position="109"/>
    </location>
</feature>
<gene>
    <name evidence="3" type="primary">ga24945</name>
    <name evidence="3" type="ORF">PR202_ga24945</name>
</gene>
<sequence length="388" mass="42944">MAYRRKQGGGGAVAADDRQSSYPQARTPHFLLLNKLLDSASSYSYTSFKSMDEPKLGLWETLARKAKGILDEDALGHKFEDLRRESPRVDPVSSGGDQVPQSRWSFENHWKPGDAASRIRPEALSASVNQLSGRIKNALEEGLTIVDHKTSSIIQETKKIQIRRKPANSSTSQMPNSTVDTLGTPNPSLDQTESAAQGTQLKASRDVANAMAAKAKLLLRELKSVKADLAFAKQRCTQLEEENKLLRESKQKGSKPEEDDDLIRLQLETLLAEKSRLAQENSTYARENRFLREIVEFHQFTAHDVVSLDDGDMEDNDDQEEDSNIIHTENKLPAVEENSEHEELSHLPSRSESPIFGSGETSSPKSSNSHSVANSPNNVTQPNSSAPV</sequence>
<evidence type="ECO:0000256" key="1">
    <source>
        <dbReference type="SAM" id="Coils"/>
    </source>
</evidence>
<evidence type="ECO:0000313" key="3">
    <source>
        <dbReference type="EMBL" id="GJN07143.1"/>
    </source>
</evidence>
<name>A0AAV5D9P8_ELECO</name>
<proteinExistence type="predicted"/>
<keyword evidence="1" id="KW-0175">Coiled coil</keyword>
<accession>A0AAV5D9P8</accession>
<dbReference type="PANTHER" id="PTHR31016:SF5">
    <property type="entry name" value="EXPRESSED PROTEIN"/>
    <property type="match status" value="1"/>
</dbReference>
<feature type="region of interest" description="Disordered" evidence="2">
    <location>
        <begin position="1"/>
        <end position="22"/>
    </location>
</feature>
<organism evidence="3 4">
    <name type="scientific">Eleusine coracana subsp. coracana</name>
    <dbReference type="NCBI Taxonomy" id="191504"/>
    <lineage>
        <taxon>Eukaryota</taxon>
        <taxon>Viridiplantae</taxon>
        <taxon>Streptophyta</taxon>
        <taxon>Embryophyta</taxon>
        <taxon>Tracheophyta</taxon>
        <taxon>Spermatophyta</taxon>
        <taxon>Magnoliopsida</taxon>
        <taxon>Liliopsida</taxon>
        <taxon>Poales</taxon>
        <taxon>Poaceae</taxon>
        <taxon>PACMAD clade</taxon>
        <taxon>Chloridoideae</taxon>
        <taxon>Cynodonteae</taxon>
        <taxon>Eleusininae</taxon>
        <taxon>Eleusine</taxon>
    </lineage>
</organism>
<feature type="compositionally biased region" description="Polar residues" evidence="2">
    <location>
        <begin position="95"/>
        <end position="105"/>
    </location>
</feature>
<evidence type="ECO:0000256" key="2">
    <source>
        <dbReference type="SAM" id="MobiDB-lite"/>
    </source>
</evidence>
<reference evidence="3" key="2">
    <citation type="submission" date="2021-12" db="EMBL/GenBank/DDBJ databases">
        <title>Resequencing data analysis of finger millet.</title>
        <authorList>
            <person name="Hatakeyama M."/>
            <person name="Aluri S."/>
            <person name="Balachadran M.T."/>
            <person name="Sivarajan S.R."/>
            <person name="Poveda L."/>
            <person name="Shimizu-Inatsugi R."/>
            <person name="Schlapbach R."/>
            <person name="Sreeman S.M."/>
            <person name="Shimizu K.K."/>
        </authorList>
    </citation>
    <scope>NUCLEOTIDE SEQUENCE</scope>
</reference>
<evidence type="ECO:0000313" key="4">
    <source>
        <dbReference type="Proteomes" id="UP001054889"/>
    </source>
</evidence>
<feature type="compositionally biased region" description="Acidic residues" evidence="2">
    <location>
        <begin position="308"/>
        <end position="323"/>
    </location>
</feature>
<feature type="region of interest" description="Disordered" evidence="2">
    <location>
        <begin position="158"/>
        <end position="201"/>
    </location>
</feature>
<feature type="compositionally biased region" description="Polar residues" evidence="2">
    <location>
        <begin position="359"/>
        <end position="388"/>
    </location>
</feature>
<keyword evidence="4" id="KW-1185">Reference proteome</keyword>
<dbReference type="AlphaFoldDB" id="A0AAV5D9P8"/>